<name>A0A2T1C770_9CYAN</name>
<proteinExistence type="predicted"/>
<dbReference type="AlphaFoldDB" id="A0A2T1C770"/>
<protein>
    <submittedName>
        <fullName evidence="1">Uncharacterized protein</fullName>
    </submittedName>
</protein>
<sequence length="98" mass="10567">MQSTTGKKGVLFESVGNFIHPALVPGSEHIIGRVLFDIKTLKVRQVQAIPINVNRIYVSFGGANPSGLKSNLTWQSVNDAKWKSGVSASARGVYANIK</sequence>
<accession>A0A2T1C770</accession>
<keyword evidence="2" id="KW-1185">Reference proteome</keyword>
<gene>
    <name evidence="1" type="ORF">C7B64_05965</name>
</gene>
<evidence type="ECO:0000313" key="2">
    <source>
        <dbReference type="Proteomes" id="UP000238762"/>
    </source>
</evidence>
<dbReference type="EMBL" id="PVWJ01000020">
    <property type="protein sequence ID" value="PSB03987.1"/>
    <property type="molecule type" value="Genomic_DNA"/>
</dbReference>
<reference evidence="1 2" key="1">
    <citation type="submission" date="2018-02" db="EMBL/GenBank/DDBJ databases">
        <authorList>
            <person name="Cohen D.B."/>
            <person name="Kent A.D."/>
        </authorList>
    </citation>
    <scope>NUCLEOTIDE SEQUENCE [LARGE SCALE GENOMIC DNA]</scope>
    <source>
        <strain evidence="1 2">CCAP 1448/3</strain>
    </source>
</reference>
<organism evidence="1 2">
    <name type="scientific">Merismopedia glauca CCAP 1448/3</name>
    <dbReference type="NCBI Taxonomy" id="1296344"/>
    <lineage>
        <taxon>Bacteria</taxon>
        <taxon>Bacillati</taxon>
        <taxon>Cyanobacteriota</taxon>
        <taxon>Cyanophyceae</taxon>
        <taxon>Synechococcales</taxon>
        <taxon>Merismopediaceae</taxon>
        <taxon>Merismopedia</taxon>
    </lineage>
</organism>
<evidence type="ECO:0000313" key="1">
    <source>
        <dbReference type="EMBL" id="PSB03987.1"/>
    </source>
</evidence>
<comment type="caution">
    <text evidence="1">The sequence shown here is derived from an EMBL/GenBank/DDBJ whole genome shotgun (WGS) entry which is preliminary data.</text>
</comment>
<reference evidence="1 2" key="2">
    <citation type="submission" date="2018-03" db="EMBL/GenBank/DDBJ databases">
        <title>The ancient ancestry and fast evolution of plastids.</title>
        <authorList>
            <person name="Moore K.R."/>
            <person name="Magnabosco C."/>
            <person name="Momper L."/>
            <person name="Gold D.A."/>
            <person name="Bosak T."/>
            <person name="Fournier G.P."/>
        </authorList>
    </citation>
    <scope>NUCLEOTIDE SEQUENCE [LARGE SCALE GENOMIC DNA]</scope>
    <source>
        <strain evidence="1 2">CCAP 1448/3</strain>
    </source>
</reference>
<dbReference type="Proteomes" id="UP000238762">
    <property type="component" value="Unassembled WGS sequence"/>
</dbReference>
<dbReference type="RefSeq" id="WP_106287743.1">
    <property type="nucleotide sequence ID" value="NZ_CAWNTC010000229.1"/>
</dbReference>